<dbReference type="GO" id="GO:0008483">
    <property type="term" value="F:transaminase activity"/>
    <property type="evidence" value="ECO:0007669"/>
    <property type="project" value="TreeGrafter"/>
</dbReference>
<dbReference type="InterPro" id="IPR015424">
    <property type="entry name" value="PyrdxlP-dep_Trfase"/>
</dbReference>
<reference evidence="3" key="1">
    <citation type="submission" date="2016-04" db="EMBL/GenBank/DDBJ databases">
        <authorList>
            <person name="Evans L.H."/>
            <person name="Alamgir A."/>
            <person name="Owens N."/>
            <person name="Weber N.D."/>
            <person name="Virtaneva K."/>
            <person name="Barbian K."/>
            <person name="Babar A."/>
            <person name="Rosenke K."/>
        </authorList>
    </citation>
    <scope>NUCLEOTIDE SEQUENCE [LARGE SCALE GENOMIC DNA]</scope>
    <source>
        <strain evidence="3">CBS 101.48</strain>
    </source>
</reference>
<dbReference type="EMBL" id="LT554228">
    <property type="protein sequence ID" value="SAM03701.1"/>
    <property type="molecule type" value="Genomic_DNA"/>
</dbReference>
<organism evidence="3">
    <name type="scientific">Absidia glauca</name>
    <name type="common">Pin mould</name>
    <dbReference type="NCBI Taxonomy" id="4829"/>
    <lineage>
        <taxon>Eukaryota</taxon>
        <taxon>Fungi</taxon>
        <taxon>Fungi incertae sedis</taxon>
        <taxon>Mucoromycota</taxon>
        <taxon>Mucoromycotina</taxon>
        <taxon>Mucoromycetes</taxon>
        <taxon>Mucorales</taxon>
        <taxon>Cunninghamellaceae</taxon>
        <taxon>Absidia</taxon>
    </lineage>
</organism>
<dbReference type="Gene3D" id="3.90.1150.10">
    <property type="entry name" value="Aspartate Aminotransferase, domain 1"/>
    <property type="match status" value="1"/>
</dbReference>
<dbReference type="InterPro" id="IPR050478">
    <property type="entry name" value="Ethylene_sulfur-biosynth"/>
</dbReference>
<evidence type="ECO:0000313" key="4">
    <source>
        <dbReference type="Proteomes" id="UP000078561"/>
    </source>
</evidence>
<dbReference type="OMA" id="HIAQKCL"/>
<dbReference type="Proteomes" id="UP000078561">
    <property type="component" value="Unassembled WGS sequence"/>
</dbReference>
<dbReference type="InterPro" id="IPR015421">
    <property type="entry name" value="PyrdxlP-dep_Trfase_major"/>
</dbReference>
<proteinExistence type="predicted"/>
<dbReference type="AlphaFoldDB" id="A0A163JXD1"/>
<dbReference type="PRINTS" id="PR00753">
    <property type="entry name" value="ACCSYNTHASE"/>
</dbReference>
<dbReference type="SUPFAM" id="SSF53383">
    <property type="entry name" value="PLP-dependent transferases"/>
    <property type="match status" value="1"/>
</dbReference>
<keyword evidence="4" id="KW-1185">Reference proteome</keyword>
<evidence type="ECO:0000313" key="3">
    <source>
        <dbReference type="EMBL" id="SAM03701.1"/>
    </source>
</evidence>
<keyword evidence="1" id="KW-0663">Pyridoxal phosphate</keyword>
<dbReference type="GO" id="GO:0006520">
    <property type="term" value="P:amino acid metabolic process"/>
    <property type="evidence" value="ECO:0007669"/>
    <property type="project" value="TreeGrafter"/>
</dbReference>
<dbReference type="InterPro" id="IPR004839">
    <property type="entry name" value="Aminotransferase_I/II_large"/>
</dbReference>
<dbReference type="STRING" id="4829.A0A163JXD1"/>
<dbReference type="PANTHER" id="PTHR43795">
    <property type="entry name" value="BIFUNCTIONAL ASPARTATE AMINOTRANSFERASE AND GLUTAMATE/ASPARTATE-PREPHENATE AMINOTRANSFERASE-RELATED"/>
    <property type="match status" value="1"/>
</dbReference>
<evidence type="ECO:0000259" key="2">
    <source>
        <dbReference type="Pfam" id="PF00155"/>
    </source>
</evidence>
<accession>A0A163JXD1</accession>
<dbReference type="OrthoDB" id="7042322at2759"/>
<dbReference type="Pfam" id="PF00155">
    <property type="entry name" value="Aminotran_1_2"/>
    <property type="match status" value="1"/>
</dbReference>
<dbReference type="GO" id="GO:0030170">
    <property type="term" value="F:pyridoxal phosphate binding"/>
    <property type="evidence" value="ECO:0007669"/>
    <property type="project" value="InterPro"/>
</dbReference>
<gene>
    <name evidence="3" type="primary">ABSGL_09544.1 scaffold 11342</name>
</gene>
<dbReference type="InParanoid" id="A0A163JXD1"/>
<sequence length="420" mass="47060">MSEPSPPNKISQRARTNLETPVPLRVNLIRALPTLYHPTLNPTGGINMGLAHNDLMQKELLEKVSTCLAFEPSDLDYGDPHGSRILRGLVADLMNRHFKPVKALHFRNITVVPGAGAAVWQLIQSLADPGDAVLVFAPYYGNFDLDVCVSTGVELVPVYPHTSMDGALAPEWDTVPHAKILLVTNPRNPHGCCYSVEDMIKILKFASTHSLHVIFDEVYGLSTFDDSNFEPFTSILSLPDIESYIDPQLVHVIYGMSKDFCMNGLRLGFIVDQYNLDLRSAVTISSMFGYMSTVNDRLACNLLKDTEWIDWFVTTSQARLSQAYRLATDYLDSLDLTYLPSGVGPFIVVDLRRLFSRSTMTFELESAIWEAALDNGVYVAQGQVFHVLEPGFFRLTYTLEWSQVKKGIDIFHRTIKSFVV</sequence>
<dbReference type="CDD" id="cd00609">
    <property type="entry name" value="AAT_like"/>
    <property type="match status" value="1"/>
</dbReference>
<dbReference type="InterPro" id="IPR015422">
    <property type="entry name" value="PyrdxlP-dep_Trfase_small"/>
</dbReference>
<dbReference type="PANTHER" id="PTHR43795:SF39">
    <property type="entry name" value="AMINOTRANSFERASE CLASS I_CLASSII DOMAIN-CONTAINING PROTEIN"/>
    <property type="match status" value="1"/>
</dbReference>
<protein>
    <recommendedName>
        <fullName evidence="2">Aminotransferase class I/classII large domain-containing protein</fullName>
    </recommendedName>
</protein>
<name>A0A163JXD1_ABSGL</name>
<evidence type="ECO:0000256" key="1">
    <source>
        <dbReference type="ARBA" id="ARBA00022898"/>
    </source>
</evidence>
<dbReference type="Gene3D" id="3.40.640.10">
    <property type="entry name" value="Type I PLP-dependent aspartate aminotransferase-like (Major domain)"/>
    <property type="match status" value="1"/>
</dbReference>
<feature type="domain" description="Aminotransferase class I/classII large" evidence="2">
    <location>
        <begin position="72"/>
        <end position="409"/>
    </location>
</feature>